<dbReference type="GO" id="GO:0019290">
    <property type="term" value="P:siderophore biosynthetic process"/>
    <property type="evidence" value="ECO:0007669"/>
    <property type="project" value="InterPro"/>
</dbReference>
<name>A0A1I0CLA4_9PROT</name>
<dbReference type="EMBL" id="FOIA01000015">
    <property type="protein sequence ID" value="SET20341.1"/>
    <property type="molecule type" value="Genomic_DNA"/>
</dbReference>
<dbReference type="GO" id="GO:0016881">
    <property type="term" value="F:acid-amino acid ligase activity"/>
    <property type="evidence" value="ECO:0007669"/>
    <property type="project" value="UniProtKB-ARBA"/>
</dbReference>
<evidence type="ECO:0000259" key="2">
    <source>
        <dbReference type="Pfam" id="PF04183"/>
    </source>
</evidence>
<dbReference type="Pfam" id="PF04183">
    <property type="entry name" value="IucA_IucC"/>
    <property type="match status" value="1"/>
</dbReference>
<sequence>MMVQHISNPEQLAEKFAATALINSLLREWRKFEINDNEIVFSTEHNAISIVLENYSGVGCHAFKNTFYRTTGTQKEFISFEVFVQELFQILANDAQDAGMLALCSRIMESCRNLVEILKYRRSDFDALNRKPELSFIDAEQALLLGHNVHPCPKSKSEFSKRDNRLYAPEFGNAFSLRWGLLKQSCFFQNHSKYFEDIDWFSDLYKRDQEGTVDSEYLPFPFHPWQFETLKKSGKINHLISSGDLIPINKAGKLQWKATSSLRSIYCEDSDYMLKFSLSLRITNSIRHLQAAEVVRGVQVHEVMNSDNGRQFLAANKNFSIMNEPSFLAIKHTPQPVILETIVLIRENPFIKPAENESIVLSTITQPNPYTGNGFLASRNIKAVKWFSLYLDNVLNPFIMAHANHGILFGAHQQNIIVQLIDSYPCGVIFRDCQGTGYTRLGYEKMKTEVSTLDLHNGNVLDDSMTHALLGYYLVINSTFSLINALATQCICTEAKLLDMLFQYLTEKKNGNLLDGSFVDYLLYSSTLKQKGNFYCSLNGVNENTEKNPLAIYNEIENPLYKFSKNICYA</sequence>
<feature type="domain" description="Aerobactin siderophore biosynthesis IucA/IucC-like C-terminal" evidence="3">
    <location>
        <begin position="385"/>
        <end position="544"/>
    </location>
</feature>
<dbReference type="Proteomes" id="UP000199345">
    <property type="component" value="Unassembled WGS sequence"/>
</dbReference>
<proteinExistence type="inferred from homology"/>
<dbReference type="Pfam" id="PF06276">
    <property type="entry name" value="FhuF"/>
    <property type="match status" value="1"/>
</dbReference>
<dbReference type="InterPro" id="IPR037455">
    <property type="entry name" value="LucA/IucC-like"/>
</dbReference>
<feature type="domain" description="Aerobactin siderophore biosynthesis IucA/IucC N-terminal" evidence="2">
    <location>
        <begin position="135"/>
        <end position="354"/>
    </location>
</feature>
<dbReference type="InterPro" id="IPR022770">
    <property type="entry name" value="IucA/IucC-like_C"/>
</dbReference>
<dbReference type="RefSeq" id="WP_218142955.1">
    <property type="nucleotide sequence ID" value="NZ_FOIA01000015.1"/>
</dbReference>
<protein>
    <submittedName>
        <fullName evidence="4">N2-citryl-N6-acetyl-N6-hydroxylysine synthase</fullName>
    </submittedName>
</protein>
<evidence type="ECO:0000256" key="1">
    <source>
        <dbReference type="ARBA" id="ARBA00007832"/>
    </source>
</evidence>
<dbReference type="InterPro" id="IPR007310">
    <property type="entry name" value="Aerobactin_biosyn_IucA/IucC_N"/>
</dbReference>
<accession>A0A1I0CLA4</accession>
<organism evidence="4 5">
    <name type="scientific">Nitrosomonas marina</name>
    <dbReference type="NCBI Taxonomy" id="917"/>
    <lineage>
        <taxon>Bacteria</taxon>
        <taxon>Pseudomonadati</taxon>
        <taxon>Pseudomonadota</taxon>
        <taxon>Betaproteobacteria</taxon>
        <taxon>Nitrosomonadales</taxon>
        <taxon>Nitrosomonadaceae</taxon>
        <taxon>Nitrosomonas</taxon>
    </lineage>
</organism>
<dbReference type="PANTHER" id="PTHR34384">
    <property type="entry name" value="L-2,3-DIAMINOPROPANOATE--CITRATE LIGASE"/>
    <property type="match status" value="1"/>
</dbReference>
<evidence type="ECO:0000259" key="3">
    <source>
        <dbReference type="Pfam" id="PF06276"/>
    </source>
</evidence>
<keyword evidence="5" id="KW-1185">Reference proteome</keyword>
<comment type="similarity">
    <text evidence="1">Belongs to the IucA/IucC family.</text>
</comment>
<dbReference type="Gene3D" id="1.10.510.40">
    <property type="match status" value="1"/>
</dbReference>
<reference evidence="5" key="1">
    <citation type="submission" date="2016-10" db="EMBL/GenBank/DDBJ databases">
        <authorList>
            <person name="Varghese N."/>
            <person name="Submissions S."/>
        </authorList>
    </citation>
    <scope>NUCLEOTIDE SEQUENCE [LARGE SCALE GENOMIC DNA]</scope>
    <source>
        <strain evidence="5">Nm71</strain>
    </source>
</reference>
<gene>
    <name evidence="4" type="ORF">SAMN05216326_11542</name>
</gene>
<dbReference type="PANTHER" id="PTHR34384:SF5">
    <property type="entry name" value="L-2,3-DIAMINOPROPANOATE--CITRATE LIGASE"/>
    <property type="match status" value="1"/>
</dbReference>
<dbReference type="AlphaFoldDB" id="A0A1I0CLA4"/>
<evidence type="ECO:0000313" key="4">
    <source>
        <dbReference type="EMBL" id="SET20341.1"/>
    </source>
</evidence>
<evidence type="ECO:0000313" key="5">
    <source>
        <dbReference type="Proteomes" id="UP000199345"/>
    </source>
</evidence>